<protein>
    <submittedName>
        <fullName evidence="7">Sulfatase</fullName>
    </submittedName>
</protein>
<feature type="chain" id="PRO_5045491753" evidence="5">
    <location>
        <begin position="19"/>
        <end position="473"/>
    </location>
</feature>
<evidence type="ECO:0000256" key="1">
    <source>
        <dbReference type="ARBA" id="ARBA00008779"/>
    </source>
</evidence>
<comment type="caution">
    <text evidence="7">The sequence shown here is derived from an EMBL/GenBank/DDBJ whole genome shotgun (WGS) entry which is preliminary data.</text>
</comment>
<evidence type="ECO:0000256" key="2">
    <source>
        <dbReference type="ARBA" id="ARBA00022723"/>
    </source>
</evidence>
<dbReference type="PANTHER" id="PTHR42693:SF53">
    <property type="entry name" value="ENDO-4-O-SULFATASE"/>
    <property type="match status" value="1"/>
</dbReference>
<dbReference type="InterPro" id="IPR017850">
    <property type="entry name" value="Alkaline_phosphatase_core_sf"/>
</dbReference>
<evidence type="ECO:0000313" key="8">
    <source>
        <dbReference type="Proteomes" id="UP001290861"/>
    </source>
</evidence>
<name>A0ABU5MS40_9BACT</name>
<evidence type="ECO:0000256" key="3">
    <source>
        <dbReference type="ARBA" id="ARBA00022801"/>
    </source>
</evidence>
<dbReference type="InterPro" id="IPR024607">
    <property type="entry name" value="Sulfatase_CS"/>
</dbReference>
<comment type="similarity">
    <text evidence="1">Belongs to the sulfatase family.</text>
</comment>
<gene>
    <name evidence="7" type="ORF">P9H32_00180</name>
</gene>
<keyword evidence="2" id="KW-0479">Metal-binding</keyword>
<keyword evidence="4" id="KW-0106">Calcium</keyword>
<dbReference type="Pfam" id="PF14707">
    <property type="entry name" value="Sulfatase_C"/>
    <property type="match status" value="1"/>
</dbReference>
<evidence type="ECO:0000256" key="5">
    <source>
        <dbReference type="SAM" id="SignalP"/>
    </source>
</evidence>
<dbReference type="CDD" id="cd16026">
    <property type="entry name" value="GALNS_like"/>
    <property type="match status" value="1"/>
</dbReference>
<reference evidence="7 8" key="1">
    <citation type="journal article" date="2024" name="Appl. Environ. Microbiol.">
        <title>Pontiella agarivorans sp. nov., a novel marine anaerobic bacterium capable of degrading macroalgal polysaccharides and fixing nitrogen.</title>
        <authorList>
            <person name="Liu N."/>
            <person name="Kivenson V."/>
            <person name="Peng X."/>
            <person name="Cui Z."/>
            <person name="Lankiewicz T.S."/>
            <person name="Gosselin K.M."/>
            <person name="English C.J."/>
            <person name="Blair E.M."/>
            <person name="O'Malley M.A."/>
            <person name="Valentine D.L."/>
        </authorList>
    </citation>
    <scope>NUCLEOTIDE SEQUENCE [LARGE SCALE GENOMIC DNA]</scope>
    <source>
        <strain evidence="7 8">NLcol2</strain>
    </source>
</reference>
<organism evidence="7 8">
    <name type="scientific">Pontiella agarivorans</name>
    <dbReference type="NCBI Taxonomy" id="3038953"/>
    <lineage>
        <taxon>Bacteria</taxon>
        <taxon>Pseudomonadati</taxon>
        <taxon>Kiritimatiellota</taxon>
        <taxon>Kiritimatiellia</taxon>
        <taxon>Kiritimatiellales</taxon>
        <taxon>Pontiellaceae</taxon>
        <taxon>Pontiella</taxon>
    </lineage>
</organism>
<accession>A0ABU5MS40</accession>
<dbReference type="InterPro" id="IPR050738">
    <property type="entry name" value="Sulfatase"/>
</dbReference>
<dbReference type="Proteomes" id="UP001290861">
    <property type="component" value="Unassembled WGS sequence"/>
</dbReference>
<dbReference type="SUPFAM" id="SSF53649">
    <property type="entry name" value="Alkaline phosphatase-like"/>
    <property type="match status" value="1"/>
</dbReference>
<evidence type="ECO:0000313" key="7">
    <source>
        <dbReference type="EMBL" id="MDZ8117027.1"/>
    </source>
</evidence>
<feature type="signal peptide" evidence="5">
    <location>
        <begin position="1"/>
        <end position="18"/>
    </location>
</feature>
<dbReference type="Gene3D" id="3.40.720.10">
    <property type="entry name" value="Alkaline Phosphatase, subunit A"/>
    <property type="match status" value="1"/>
</dbReference>
<dbReference type="Gene3D" id="3.30.1120.10">
    <property type="match status" value="1"/>
</dbReference>
<dbReference type="EMBL" id="JARVCO010000002">
    <property type="protein sequence ID" value="MDZ8117027.1"/>
    <property type="molecule type" value="Genomic_DNA"/>
</dbReference>
<keyword evidence="5" id="KW-0732">Signal</keyword>
<dbReference type="RefSeq" id="WP_322606833.1">
    <property type="nucleotide sequence ID" value="NZ_JARVCO010000002.1"/>
</dbReference>
<feature type="domain" description="Sulfatase N-terminal" evidence="6">
    <location>
        <begin position="30"/>
        <end position="329"/>
    </location>
</feature>
<evidence type="ECO:0000259" key="6">
    <source>
        <dbReference type="Pfam" id="PF00884"/>
    </source>
</evidence>
<dbReference type="InterPro" id="IPR000917">
    <property type="entry name" value="Sulfatase_N"/>
</dbReference>
<dbReference type="PROSITE" id="PS00523">
    <property type="entry name" value="SULFATASE_1"/>
    <property type="match status" value="1"/>
</dbReference>
<keyword evidence="3" id="KW-0378">Hydrolase</keyword>
<sequence length="473" mass="52518">MNIRVAVKVLLISALLFAGGAPEAVPVERPNVILILADDMGYADIGCFGSTKNRTPVLDQMAEEGMRFTSFNTHAVCGPSRAAIMTGCYAMRVAETKNLKRHHPDIHRDEIMIPGLLKPAGYATAAIGKWDLNGHKKDYKSKVYPSDFGFDYSYGRLVGSKGRVYENGLVTKSIPYRASTEKYTDQALAFIENYASQPFFLYLAHAMPHEPVQPGVAFEGKSANGRYGDVIEELDWHIGRIMTRLKELNLDEKTVVIFCSDNGPWPYWTGPEDSGETGPLRGQKTETWEGGVRTPFIIRAPGLVPAGRVCNGMIGDIDILPTLAAFAGVEVPHDRIIDGLNMKPLMTGAVTESPRKTRYFYYDSHLQAVRYGKWKLILKRPACPPWLHDQGLGKNFRGRDVEAVEVPQLYNLEEDLGETEDLAEQYPEVVGRLLTIAAAARADVGDYNQVGAGARFYDATKPQRPDAEKWEDE</sequence>
<dbReference type="Pfam" id="PF00884">
    <property type="entry name" value="Sulfatase"/>
    <property type="match status" value="1"/>
</dbReference>
<keyword evidence="8" id="KW-1185">Reference proteome</keyword>
<proteinExistence type="inferred from homology"/>
<evidence type="ECO:0000256" key="4">
    <source>
        <dbReference type="ARBA" id="ARBA00022837"/>
    </source>
</evidence>
<dbReference type="PANTHER" id="PTHR42693">
    <property type="entry name" value="ARYLSULFATASE FAMILY MEMBER"/>
    <property type="match status" value="1"/>
</dbReference>